<dbReference type="EMBL" id="SPKT01000001">
    <property type="protein sequence ID" value="TFI01643.1"/>
    <property type="molecule type" value="Genomic_DNA"/>
</dbReference>
<evidence type="ECO:0000256" key="1">
    <source>
        <dbReference type="SAM" id="MobiDB-lite"/>
    </source>
</evidence>
<name>A0ABY2K6T0_9MICC</name>
<feature type="region of interest" description="Disordered" evidence="1">
    <location>
        <begin position="134"/>
        <end position="156"/>
    </location>
</feature>
<evidence type="ECO:0000313" key="2">
    <source>
        <dbReference type="EMBL" id="TFI01643.1"/>
    </source>
</evidence>
<protein>
    <recommendedName>
        <fullName evidence="4">Terminase small subunit</fullName>
    </recommendedName>
</protein>
<keyword evidence="3" id="KW-1185">Reference proteome</keyword>
<gene>
    <name evidence="2" type="ORF">E4A49_01090</name>
</gene>
<evidence type="ECO:0008006" key="4">
    <source>
        <dbReference type="Google" id="ProtNLM"/>
    </source>
</evidence>
<reference evidence="2 3" key="1">
    <citation type="submission" date="2019-03" db="EMBL/GenBank/DDBJ databases">
        <title>Reclassification of Micrococcus aloeverae and Micrococcus yunnanensis as later heterotypic synonyms of Micrococcus luteus.</title>
        <authorList>
            <person name="Huang C.-H."/>
        </authorList>
    </citation>
    <scope>NUCLEOTIDE SEQUENCE [LARGE SCALE GENOMIC DNA]</scope>
    <source>
        <strain evidence="2 3">BCRC 12151</strain>
    </source>
</reference>
<dbReference type="RefSeq" id="WP_082740118.1">
    <property type="nucleotide sequence ID" value="NZ_SPKT01000001.1"/>
</dbReference>
<evidence type="ECO:0000313" key="3">
    <source>
        <dbReference type="Proteomes" id="UP000297477"/>
    </source>
</evidence>
<accession>A0ABY2K6T0</accession>
<feature type="compositionally biased region" description="Basic and acidic residues" evidence="1">
    <location>
        <begin position="143"/>
        <end position="156"/>
    </location>
</feature>
<dbReference type="Proteomes" id="UP000297477">
    <property type="component" value="Unassembled WGS sequence"/>
</dbReference>
<organism evidence="2 3">
    <name type="scientific">Micrococcus lylae</name>
    <dbReference type="NCBI Taxonomy" id="1273"/>
    <lineage>
        <taxon>Bacteria</taxon>
        <taxon>Bacillati</taxon>
        <taxon>Actinomycetota</taxon>
        <taxon>Actinomycetes</taxon>
        <taxon>Micrococcales</taxon>
        <taxon>Micrococcaceae</taxon>
        <taxon>Micrococcus</taxon>
    </lineage>
</organism>
<proteinExistence type="predicted"/>
<comment type="caution">
    <text evidence="2">The sequence shown here is derived from an EMBL/GenBank/DDBJ whole genome shotgun (WGS) entry which is preliminary data.</text>
</comment>
<sequence length="156" mass="16845">MIIACQSCGSEFEAKRAHAKYCSEKCKKRAQRAVPKAEQRKAATAVVGRLMDHDGHDSSEPPAEGRLIVDETPMTVHQATLDELRKAGKLGTVAGQSALALARRIDNPALDTGSALAGMVKQLEATLAGVLADKEDAGDELDELRRRREERRRAAG</sequence>